<proteinExistence type="predicted"/>
<dbReference type="Proteomes" id="UP000245207">
    <property type="component" value="Unassembled WGS sequence"/>
</dbReference>
<gene>
    <name evidence="1" type="ORF">CTI12_AA523410</name>
</gene>
<organism evidence="1 2">
    <name type="scientific">Artemisia annua</name>
    <name type="common">Sweet wormwood</name>
    <dbReference type="NCBI Taxonomy" id="35608"/>
    <lineage>
        <taxon>Eukaryota</taxon>
        <taxon>Viridiplantae</taxon>
        <taxon>Streptophyta</taxon>
        <taxon>Embryophyta</taxon>
        <taxon>Tracheophyta</taxon>
        <taxon>Spermatophyta</taxon>
        <taxon>Magnoliopsida</taxon>
        <taxon>eudicotyledons</taxon>
        <taxon>Gunneridae</taxon>
        <taxon>Pentapetalae</taxon>
        <taxon>asterids</taxon>
        <taxon>campanulids</taxon>
        <taxon>Asterales</taxon>
        <taxon>Asteraceae</taxon>
        <taxon>Asteroideae</taxon>
        <taxon>Anthemideae</taxon>
        <taxon>Artemisiinae</taxon>
        <taxon>Artemisia</taxon>
    </lineage>
</organism>
<evidence type="ECO:0000313" key="1">
    <source>
        <dbReference type="EMBL" id="PWA44786.1"/>
    </source>
</evidence>
<evidence type="ECO:0000313" key="2">
    <source>
        <dbReference type="Proteomes" id="UP000245207"/>
    </source>
</evidence>
<reference evidence="1 2" key="1">
    <citation type="journal article" date="2018" name="Mol. Plant">
        <title>The genome of Artemisia annua provides insight into the evolution of Asteraceae family and artemisinin biosynthesis.</title>
        <authorList>
            <person name="Shen Q."/>
            <person name="Zhang L."/>
            <person name="Liao Z."/>
            <person name="Wang S."/>
            <person name="Yan T."/>
            <person name="Shi P."/>
            <person name="Liu M."/>
            <person name="Fu X."/>
            <person name="Pan Q."/>
            <person name="Wang Y."/>
            <person name="Lv Z."/>
            <person name="Lu X."/>
            <person name="Zhang F."/>
            <person name="Jiang W."/>
            <person name="Ma Y."/>
            <person name="Chen M."/>
            <person name="Hao X."/>
            <person name="Li L."/>
            <person name="Tang Y."/>
            <person name="Lv G."/>
            <person name="Zhou Y."/>
            <person name="Sun X."/>
            <person name="Brodelius P.E."/>
            <person name="Rose J.K.C."/>
            <person name="Tang K."/>
        </authorList>
    </citation>
    <scope>NUCLEOTIDE SEQUENCE [LARGE SCALE GENOMIC DNA]</scope>
    <source>
        <strain evidence="2">cv. Huhao1</strain>
        <tissue evidence="1">Leaf</tissue>
    </source>
</reference>
<dbReference type="OrthoDB" id="10250354at2759"/>
<dbReference type="SUPFAM" id="SSF46565">
    <property type="entry name" value="Chaperone J-domain"/>
    <property type="match status" value="1"/>
</dbReference>
<protein>
    <submittedName>
        <fullName evidence="1">DnaJ domain-containing protein</fullName>
    </submittedName>
</protein>
<dbReference type="AlphaFoldDB" id="A0A2U1L708"/>
<name>A0A2U1L708_ARTAN</name>
<sequence length="284" mass="31920">MFIDSLKKYGKVGTAPGRVFVWASTLKERVLKVLSFLLGDSEHRWLFYTGRFKLILKGLDVNQTDYSVRRKPFYGDEGNEFYHVLGLKKRCIVAVKNSYKRLPMRWHPDRWSTIGGSRHVEETGKKLSATTNFIPLARVLKSHKQALRVDKIARAPTDLPITLRRHLFCKPATAKKGSFSARFTHNSLSPTLSSTPPTLICTKPIFDAPAIGITLCILAPMVQTGPGDVIHSRSEERSTIKGEDLFSQLQVISLLGISNRCSLIGFNWSNWVVSPGAYFSPEEV</sequence>
<dbReference type="EMBL" id="PKPP01011099">
    <property type="protein sequence ID" value="PWA44786.1"/>
    <property type="molecule type" value="Genomic_DNA"/>
</dbReference>
<keyword evidence="2" id="KW-1185">Reference proteome</keyword>
<accession>A0A2U1L708</accession>
<dbReference type="InterPro" id="IPR036869">
    <property type="entry name" value="J_dom_sf"/>
</dbReference>
<comment type="caution">
    <text evidence="1">The sequence shown here is derived from an EMBL/GenBank/DDBJ whole genome shotgun (WGS) entry which is preliminary data.</text>
</comment>
<dbReference type="Gene3D" id="1.10.287.110">
    <property type="entry name" value="DnaJ domain"/>
    <property type="match status" value="1"/>
</dbReference>